<evidence type="ECO:0000313" key="2">
    <source>
        <dbReference type="Proteomes" id="UP000054624"/>
    </source>
</evidence>
<accession>A0A158DM64</accession>
<dbReference type="Proteomes" id="UP000054624">
    <property type="component" value="Unassembled WGS sequence"/>
</dbReference>
<sequence length="55" mass="6418">MTISTKTYYGGYFCQATPEARNNIPGYRVVMPGYNNHESWVPADFFDKFFKECPQ</sequence>
<organism evidence="1 2">
    <name type="scientific">Caballeronia temeraria</name>
    <dbReference type="NCBI Taxonomy" id="1777137"/>
    <lineage>
        <taxon>Bacteria</taxon>
        <taxon>Pseudomonadati</taxon>
        <taxon>Pseudomonadota</taxon>
        <taxon>Betaproteobacteria</taxon>
        <taxon>Burkholderiales</taxon>
        <taxon>Burkholderiaceae</taxon>
        <taxon>Caballeronia</taxon>
    </lineage>
</organism>
<name>A0A158DM64_9BURK</name>
<dbReference type="AlphaFoldDB" id="A0A158DM64"/>
<evidence type="ECO:0000313" key="1">
    <source>
        <dbReference type="EMBL" id="SAK95698.1"/>
    </source>
</evidence>
<gene>
    <name evidence="1" type="ORF">AWB76_07179</name>
</gene>
<dbReference type="EMBL" id="FCOI02000046">
    <property type="protein sequence ID" value="SAK95698.1"/>
    <property type="molecule type" value="Genomic_DNA"/>
</dbReference>
<dbReference type="RefSeq" id="WP_157696284.1">
    <property type="nucleotide sequence ID" value="NZ_FCOI02000046.1"/>
</dbReference>
<protein>
    <submittedName>
        <fullName evidence="1">Uncharacterized protein</fullName>
    </submittedName>
</protein>
<dbReference type="STRING" id="1777137.AWB76_07179"/>
<reference evidence="2" key="1">
    <citation type="submission" date="2016-01" db="EMBL/GenBank/DDBJ databases">
        <authorList>
            <person name="Peeters Charlotte."/>
        </authorList>
    </citation>
    <scope>NUCLEOTIDE SEQUENCE [LARGE SCALE GENOMIC DNA]</scope>
</reference>
<keyword evidence="2" id="KW-1185">Reference proteome</keyword>
<proteinExistence type="predicted"/>